<evidence type="ECO:0000313" key="2">
    <source>
        <dbReference type="Proteomes" id="UP000614996"/>
    </source>
</evidence>
<accession>A0A8J4EMR2</accession>
<protein>
    <submittedName>
        <fullName evidence="1">Uncharacterized protein</fullName>
    </submittedName>
</protein>
<dbReference type="Proteomes" id="UP000614996">
    <property type="component" value="Unassembled WGS sequence"/>
</dbReference>
<comment type="caution">
    <text evidence="1">The sequence shown here is derived from an EMBL/GenBank/DDBJ whole genome shotgun (WGS) entry which is preliminary data.</text>
</comment>
<evidence type="ECO:0000313" key="1">
    <source>
        <dbReference type="EMBL" id="GIL29048.1"/>
    </source>
</evidence>
<keyword evidence="2" id="KW-1185">Reference proteome</keyword>
<sequence>MSAALDYLPPTGPAATAKFPSCRHCFRPIQLALLNGTWSWTHLTPARCRYCSESIRPVGESWVHVPRPTYACPERLRTDGEITFAAPAEPCEVTLWRQ</sequence>
<name>A0A8J4EMR2_9ACTN</name>
<dbReference type="EMBL" id="BOPO01000084">
    <property type="protein sequence ID" value="GIL29048.1"/>
    <property type="molecule type" value="Genomic_DNA"/>
</dbReference>
<proteinExistence type="predicted"/>
<dbReference type="AlphaFoldDB" id="A0A8J4EMR2"/>
<reference evidence="2" key="1">
    <citation type="journal article" date="2021" name="Int. J. Syst. Evol. Microbiol.">
        <title>Actinocatenispora comari sp. nov., an endophytic actinomycete isolated from aerial parts of Comarum salesowianum.</title>
        <authorList>
            <person name="Oyunbileg N."/>
            <person name="Iizaka Y."/>
            <person name="Hamada M."/>
            <person name="Davaapurev B.O."/>
            <person name="Fukumoto A."/>
            <person name="Tsetseg B."/>
            <person name="Kato F."/>
            <person name="Tamura T."/>
            <person name="Batkhuu J."/>
            <person name="Anzai Y."/>
        </authorList>
    </citation>
    <scope>NUCLEOTIDE SEQUENCE [LARGE SCALE GENOMIC DNA]</scope>
    <source>
        <strain evidence="2">NUM-2625</strain>
    </source>
</reference>
<organism evidence="1 2">
    <name type="scientific">Actinocatenispora comari</name>
    <dbReference type="NCBI Taxonomy" id="2807577"/>
    <lineage>
        <taxon>Bacteria</taxon>
        <taxon>Bacillati</taxon>
        <taxon>Actinomycetota</taxon>
        <taxon>Actinomycetes</taxon>
        <taxon>Micromonosporales</taxon>
        <taxon>Micromonosporaceae</taxon>
        <taxon>Actinocatenispora</taxon>
    </lineage>
</organism>
<gene>
    <name evidence="1" type="ORF">NUM_43020</name>
</gene>